<reference evidence="2 3" key="1">
    <citation type="submission" date="2020-09" db="EMBL/GenBank/DDBJ databases">
        <title>Roseomonas.</title>
        <authorList>
            <person name="Zhu W."/>
        </authorList>
    </citation>
    <scope>NUCLEOTIDE SEQUENCE [LARGE SCALE GENOMIC DNA]</scope>
    <source>
        <strain evidence="2 3">1311</strain>
    </source>
</reference>
<accession>A0ABS3KHY5</accession>
<evidence type="ECO:0000313" key="3">
    <source>
        <dbReference type="Proteomes" id="UP001518990"/>
    </source>
</evidence>
<evidence type="ECO:0000256" key="1">
    <source>
        <dbReference type="SAM" id="MobiDB-lite"/>
    </source>
</evidence>
<dbReference type="Proteomes" id="UP001518990">
    <property type="component" value="Unassembled WGS sequence"/>
</dbReference>
<feature type="region of interest" description="Disordered" evidence="1">
    <location>
        <begin position="1"/>
        <end position="31"/>
    </location>
</feature>
<gene>
    <name evidence="2" type="ORF">IAI60_20950</name>
</gene>
<evidence type="ECO:0000313" key="2">
    <source>
        <dbReference type="EMBL" id="MBO1077079.1"/>
    </source>
</evidence>
<proteinExistence type="predicted"/>
<dbReference type="RefSeq" id="WP_207450865.1">
    <property type="nucleotide sequence ID" value="NZ_CP061098.1"/>
</dbReference>
<organism evidence="2 3">
    <name type="scientific">Roseomonas marmotae</name>
    <dbReference type="NCBI Taxonomy" id="2768161"/>
    <lineage>
        <taxon>Bacteria</taxon>
        <taxon>Pseudomonadati</taxon>
        <taxon>Pseudomonadota</taxon>
        <taxon>Alphaproteobacteria</taxon>
        <taxon>Acetobacterales</taxon>
        <taxon>Roseomonadaceae</taxon>
        <taxon>Roseomonas</taxon>
    </lineage>
</organism>
<protein>
    <submittedName>
        <fullName evidence="2">Uncharacterized protein</fullName>
    </submittedName>
</protein>
<dbReference type="EMBL" id="JACTNF010000041">
    <property type="protein sequence ID" value="MBO1077079.1"/>
    <property type="molecule type" value="Genomic_DNA"/>
</dbReference>
<keyword evidence="3" id="KW-1185">Reference proteome</keyword>
<feature type="compositionally biased region" description="Basic and acidic residues" evidence="1">
    <location>
        <begin position="15"/>
        <end position="28"/>
    </location>
</feature>
<sequence length="46" mass="5115">MVDATMDVKTQAPEDAARSVRVEVREPDGAPNWTMSYEKLSGFLQS</sequence>
<name>A0ABS3KHY5_9PROT</name>
<comment type="caution">
    <text evidence="2">The sequence shown here is derived from an EMBL/GenBank/DDBJ whole genome shotgun (WGS) entry which is preliminary data.</text>
</comment>